<evidence type="ECO:0000313" key="2">
    <source>
        <dbReference type="Proteomes" id="UP000610456"/>
    </source>
</evidence>
<reference evidence="1" key="1">
    <citation type="journal article" date="2014" name="Int. J. Syst. Evol. Microbiol.">
        <title>Complete genome sequence of Corynebacterium casei LMG S-19264T (=DSM 44701T), isolated from a smear-ripened cheese.</title>
        <authorList>
            <consortium name="US DOE Joint Genome Institute (JGI-PGF)"/>
            <person name="Walter F."/>
            <person name="Albersmeier A."/>
            <person name="Kalinowski J."/>
            <person name="Ruckert C."/>
        </authorList>
    </citation>
    <scope>NUCLEOTIDE SEQUENCE</scope>
    <source>
        <strain evidence="1">KCTC 12719</strain>
    </source>
</reference>
<sequence>MPISVVEKIYGTYEDKNILDLNMSLKTNKLNLVRTTETRAVYLRDVDVVVRELKEDGVEMFFYGDKSHIFHYLYPATSFGIKAFNQPMEDLIFLPCIEDKVIDKTKVAVFLMNSYPESTESIENVVEKELIKKGFKKSQKGSVEFLLKIEDQNFK</sequence>
<gene>
    <name evidence="1" type="ORF">GCM10007103_09180</name>
</gene>
<organism evidence="1 2">
    <name type="scientific">Salinimicrobium marinum</name>
    <dbReference type="NCBI Taxonomy" id="680283"/>
    <lineage>
        <taxon>Bacteria</taxon>
        <taxon>Pseudomonadati</taxon>
        <taxon>Bacteroidota</taxon>
        <taxon>Flavobacteriia</taxon>
        <taxon>Flavobacteriales</taxon>
        <taxon>Flavobacteriaceae</taxon>
        <taxon>Salinimicrobium</taxon>
    </lineage>
</organism>
<protein>
    <submittedName>
        <fullName evidence="1">Uncharacterized protein</fullName>
    </submittedName>
</protein>
<keyword evidence="2" id="KW-1185">Reference proteome</keyword>
<comment type="caution">
    <text evidence="1">The sequence shown here is derived from an EMBL/GenBank/DDBJ whole genome shotgun (WGS) entry which is preliminary data.</text>
</comment>
<dbReference type="AlphaFoldDB" id="A0A918S8A8"/>
<reference evidence="1" key="2">
    <citation type="submission" date="2020-09" db="EMBL/GenBank/DDBJ databases">
        <authorList>
            <person name="Sun Q."/>
            <person name="Kim S."/>
        </authorList>
    </citation>
    <scope>NUCLEOTIDE SEQUENCE</scope>
    <source>
        <strain evidence="1">KCTC 12719</strain>
    </source>
</reference>
<dbReference type="Proteomes" id="UP000610456">
    <property type="component" value="Unassembled WGS sequence"/>
</dbReference>
<proteinExistence type="predicted"/>
<accession>A0A918S8A8</accession>
<evidence type="ECO:0000313" key="1">
    <source>
        <dbReference type="EMBL" id="GHA30055.1"/>
    </source>
</evidence>
<dbReference type="EMBL" id="BMXB01000002">
    <property type="protein sequence ID" value="GHA30055.1"/>
    <property type="molecule type" value="Genomic_DNA"/>
</dbReference>
<name>A0A918S8A8_9FLAO</name>